<feature type="region of interest" description="Disordered" evidence="1">
    <location>
        <begin position="200"/>
        <end position="235"/>
    </location>
</feature>
<protein>
    <submittedName>
        <fullName evidence="2">Uncharacterized protein</fullName>
    </submittedName>
</protein>
<proteinExistence type="predicted"/>
<dbReference type="OrthoDB" id="5402619at2759"/>
<sequence>MATTSIITPPSSSSPSNSTAPSTPPCITSLVVNATNPSQGCTSPFCPINYPHDRGPYLHSCRVALSIESRRIFASSVPSPDVLAAYERCIRNDGTRTDAEMWMTFHELHVEPLLGHTDAIWVAPVPMESRDDDSDVGERAGPGGIVANGAAEGCRHPFGLLNPPEKVWEAHRRLVLGDGDSEDQDLVASFAAENAYYGNGLGRQKSMSRRFKVRRPRYSPSLSKQRRNKKEMESK</sequence>
<dbReference type="Proteomes" id="UP000578531">
    <property type="component" value="Unassembled WGS sequence"/>
</dbReference>
<feature type="region of interest" description="Disordered" evidence="1">
    <location>
        <begin position="1"/>
        <end position="22"/>
    </location>
</feature>
<dbReference type="GeneID" id="59293085"/>
<evidence type="ECO:0000313" key="2">
    <source>
        <dbReference type="EMBL" id="KAF6229588.1"/>
    </source>
</evidence>
<accession>A0A8H6KZ47</accession>
<feature type="compositionally biased region" description="Basic residues" evidence="1">
    <location>
        <begin position="206"/>
        <end position="217"/>
    </location>
</feature>
<feature type="compositionally biased region" description="Low complexity" evidence="1">
    <location>
        <begin position="1"/>
        <end position="21"/>
    </location>
</feature>
<keyword evidence="3" id="KW-1185">Reference proteome</keyword>
<dbReference type="AlphaFoldDB" id="A0A8H6KZ47"/>
<evidence type="ECO:0000256" key="1">
    <source>
        <dbReference type="SAM" id="MobiDB-lite"/>
    </source>
</evidence>
<organism evidence="2 3">
    <name type="scientific">Letharia columbiana</name>
    <dbReference type="NCBI Taxonomy" id="112416"/>
    <lineage>
        <taxon>Eukaryota</taxon>
        <taxon>Fungi</taxon>
        <taxon>Dikarya</taxon>
        <taxon>Ascomycota</taxon>
        <taxon>Pezizomycotina</taxon>
        <taxon>Lecanoromycetes</taxon>
        <taxon>OSLEUM clade</taxon>
        <taxon>Lecanoromycetidae</taxon>
        <taxon>Lecanorales</taxon>
        <taxon>Lecanorineae</taxon>
        <taxon>Parmeliaceae</taxon>
        <taxon>Letharia</taxon>
    </lineage>
</organism>
<name>A0A8H6KZ47_9LECA</name>
<evidence type="ECO:0000313" key="3">
    <source>
        <dbReference type="Proteomes" id="UP000578531"/>
    </source>
</evidence>
<dbReference type="RefSeq" id="XP_037159780.1">
    <property type="nucleotide sequence ID" value="XM_037313323.1"/>
</dbReference>
<comment type="caution">
    <text evidence="2">The sequence shown here is derived from an EMBL/GenBank/DDBJ whole genome shotgun (WGS) entry which is preliminary data.</text>
</comment>
<dbReference type="EMBL" id="JACCJC010000071">
    <property type="protein sequence ID" value="KAF6229588.1"/>
    <property type="molecule type" value="Genomic_DNA"/>
</dbReference>
<gene>
    <name evidence="2" type="ORF">HO173_011443</name>
</gene>
<reference evidence="2 3" key="1">
    <citation type="journal article" date="2020" name="Genomics">
        <title>Complete, high-quality genomes from long-read metagenomic sequencing of two wolf lichen thalli reveals enigmatic genome architecture.</title>
        <authorList>
            <person name="McKenzie S.K."/>
            <person name="Walston R.F."/>
            <person name="Allen J.L."/>
        </authorList>
    </citation>
    <scope>NUCLEOTIDE SEQUENCE [LARGE SCALE GENOMIC DNA]</scope>
    <source>
        <strain evidence="2">WasteWater2</strain>
    </source>
</reference>